<dbReference type="OrthoDB" id="5294247at2"/>
<evidence type="ECO:0000313" key="3">
    <source>
        <dbReference type="EMBL" id="AKH20812.1"/>
    </source>
</evidence>
<dbReference type="EMBL" id="CP011412">
    <property type="protein sequence ID" value="AKH20812.1"/>
    <property type="molecule type" value="Genomic_DNA"/>
</dbReference>
<accession>A0A0F7JYK7</accession>
<dbReference type="KEGG" id="seds:AAY24_11150"/>
<dbReference type="PANTHER" id="PTHR35024:SF4">
    <property type="entry name" value="POLYMER-FORMING CYTOSKELETAL PROTEIN"/>
    <property type="match status" value="1"/>
</dbReference>
<organism evidence="3 4">
    <name type="scientific">Sedimenticola thiotaurini</name>
    <dbReference type="NCBI Taxonomy" id="1543721"/>
    <lineage>
        <taxon>Bacteria</taxon>
        <taxon>Pseudomonadati</taxon>
        <taxon>Pseudomonadota</taxon>
        <taxon>Gammaproteobacteria</taxon>
        <taxon>Chromatiales</taxon>
        <taxon>Sedimenticolaceae</taxon>
        <taxon>Sedimenticola</taxon>
    </lineage>
</organism>
<dbReference type="RefSeq" id="WP_046859742.1">
    <property type="nucleotide sequence ID" value="NZ_CP011412.1"/>
</dbReference>
<comment type="similarity">
    <text evidence="1">Belongs to the bactofilin family.</text>
</comment>
<evidence type="ECO:0000313" key="4">
    <source>
        <dbReference type="Proteomes" id="UP000034410"/>
    </source>
</evidence>
<feature type="region of interest" description="Disordered" evidence="2">
    <location>
        <begin position="121"/>
        <end position="162"/>
    </location>
</feature>
<dbReference type="InterPro" id="IPR007607">
    <property type="entry name" value="BacA/B"/>
</dbReference>
<gene>
    <name evidence="3" type="ORF">AAY24_11150</name>
</gene>
<evidence type="ECO:0000256" key="1">
    <source>
        <dbReference type="ARBA" id="ARBA00044755"/>
    </source>
</evidence>
<dbReference type="AlphaFoldDB" id="A0A0F7JYK7"/>
<dbReference type="PANTHER" id="PTHR35024">
    <property type="entry name" value="HYPOTHETICAL CYTOSOLIC PROTEIN"/>
    <property type="match status" value="1"/>
</dbReference>
<dbReference type="Proteomes" id="UP000034410">
    <property type="component" value="Chromosome"/>
</dbReference>
<proteinExistence type="inferred from homology"/>
<name>A0A0F7JYK7_9GAMM</name>
<dbReference type="Pfam" id="PF04519">
    <property type="entry name" value="Bactofilin"/>
    <property type="match status" value="1"/>
</dbReference>
<keyword evidence="4" id="KW-1185">Reference proteome</keyword>
<reference evidence="3 4" key="1">
    <citation type="journal article" date="2015" name="Genome Announc.">
        <title>Complete Genome Sequence of Sedimenticola thiotaurini Strain SIP-G1, a Polyphosphate- and Polyhydroxyalkanoate-Accumulating Sulfur-Oxidizing Gammaproteobacterium Isolated from Salt Marsh Sediments.</title>
        <authorList>
            <person name="Flood B.E."/>
            <person name="Jones D.S."/>
            <person name="Bailey J.V."/>
        </authorList>
    </citation>
    <scope>NUCLEOTIDE SEQUENCE [LARGE SCALE GENOMIC DNA]</scope>
    <source>
        <strain evidence="3 4">SIP-G1</strain>
    </source>
</reference>
<sequence length="162" mass="17034">MARFKKFKAPKIATVIGNGTTIHGDVNFTGGLHVDGLICGNVIVEQDGPSALTLSEQGRVEGDIRVPNVILNGTVVGDVYASERVELAPKAKVSGTVYYNLLEMAMGAEVNGQLIHSKDAQPQMLGYDGQEGKAEDPDGAEAAGKPAAESDEDGSERLPRGR</sequence>
<protein>
    <submittedName>
        <fullName evidence="3">Cell shape determination protein CcmA</fullName>
    </submittedName>
</protein>
<evidence type="ECO:0000256" key="2">
    <source>
        <dbReference type="SAM" id="MobiDB-lite"/>
    </source>
</evidence>